<feature type="transmembrane region" description="Helical" evidence="5">
    <location>
        <begin position="70"/>
        <end position="89"/>
    </location>
</feature>
<dbReference type="AlphaFoldDB" id="A0A4Y8L237"/>
<feature type="transmembrane region" description="Helical" evidence="5">
    <location>
        <begin position="6"/>
        <end position="29"/>
    </location>
</feature>
<evidence type="ECO:0000256" key="3">
    <source>
        <dbReference type="ARBA" id="ARBA00022989"/>
    </source>
</evidence>
<sequence length="250" mass="27793">MEINNALYAILSACFVSALSFVGVFLLYFKSNKLSRILNLLICFAIGTLLGNAFFQLVPESYFHMESPGTTSWLILGGFFVFFVMEQLLHIRHGNKKTIKPYGYLSLYADGIHNFVDGILIGATWMFSPELGLATTLGIILHEIPQEISDFGILLRAGFNKRKALLFNFISACTAILGTVITLWIGVKFSQFSIYMLPIAAGGFIYLATGCLIPEILRDTTKKNLVVNIVFILLGLGFIYYIGLQNGHNH</sequence>
<dbReference type="GO" id="GO:0016020">
    <property type="term" value="C:membrane"/>
    <property type="evidence" value="ECO:0007669"/>
    <property type="project" value="UniProtKB-SubCell"/>
</dbReference>
<dbReference type="GO" id="GO:0006882">
    <property type="term" value="P:intracellular zinc ion homeostasis"/>
    <property type="evidence" value="ECO:0007669"/>
    <property type="project" value="TreeGrafter"/>
</dbReference>
<dbReference type="PANTHER" id="PTHR16950">
    <property type="entry name" value="ZINC TRANSPORTER SLC39A7 HISTIDINE-RICH MEMBRANE PROTEIN KE4"/>
    <property type="match status" value="1"/>
</dbReference>
<dbReference type="InterPro" id="IPR003689">
    <property type="entry name" value="ZIP"/>
</dbReference>
<protein>
    <submittedName>
        <fullName evidence="6">ZIP family metal transporter</fullName>
    </submittedName>
</protein>
<dbReference type="RefSeq" id="WP_134436234.1">
    <property type="nucleotide sequence ID" value="NZ_JAWZLG010000107.1"/>
</dbReference>
<dbReference type="Pfam" id="PF02535">
    <property type="entry name" value="Zip"/>
    <property type="match status" value="2"/>
</dbReference>
<reference evidence="6 7" key="1">
    <citation type="submission" date="2019-03" db="EMBL/GenBank/DDBJ databases">
        <title>San Antonio Military Medical Center submission to MRSN (WRAIR), pending publication.</title>
        <authorList>
            <person name="Blyth D.M."/>
            <person name="Mccarthy S.L."/>
            <person name="Schall S.E."/>
            <person name="Stam J.A."/>
            <person name="Ong A.C."/>
            <person name="Mcgann P.T."/>
        </authorList>
    </citation>
    <scope>NUCLEOTIDE SEQUENCE [LARGE SCALE GENOMIC DNA]</scope>
    <source>
        <strain evidence="6 7">MRSN571793</strain>
    </source>
</reference>
<evidence type="ECO:0000256" key="2">
    <source>
        <dbReference type="ARBA" id="ARBA00022692"/>
    </source>
</evidence>
<evidence type="ECO:0000256" key="5">
    <source>
        <dbReference type="SAM" id="Phobius"/>
    </source>
</evidence>
<organism evidence="6 7">
    <name type="scientific">Dysgonomonas capnocytophagoides</name>
    <dbReference type="NCBI Taxonomy" id="45254"/>
    <lineage>
        <taxon>Bacteria</taxon>
        <taxon>Pseudomonadati</taxon>
        <taxon>Bacteroidota</taxon>
        <taxon>Bacteroidia</taxon>
        <taxon>Bacteroidales</taxon>
        <taxon>Dysgonomonadaceae</taxon>
        <taxon>Dysgonomonas</taxon>
    </lineage>
</organism>
<evidence type="ECO:0000256" key="1">
    <source>
        <dbReference type="ARBA" id="ARBA00004141"/>
    </source>
</evidence>
<keyword evidence="7" id="KW-1185">Reference proteome</keyword>
<dbReference type="PANTHER" id="PTHR16950:SF16">
    <property type="entry name" value="ZINC TRANSPORTER ZIP13"/>
    <property type="match status" value="1"/>
</dbReference>
<name>A0A4Y8L237_9BACT</name>
<feature type="transmembrane region" description="Helical" evidence="5">
    <location>
        <begin position="192"/>
        <end position="213"/>
    </location>
</feature>
<dbReference type="EMBL" id="SOML01000005">
    <property type="protein sequence ID" value="TFD96341.1"/>
    <property type="molecule type" value="Genomic_DNA"/>
</dbReference>
<gene>
    <name evidence="6" type="ORF">E2605_09210</name>
</gene>
<keyword evidence="4 5" id="KW-0472">Membrane</keyword>
<feature type="transmembrane region" description="Helical" evidence="5">
    <location>
        <begin position="36"/>
        <end position="58"/>
    </location>
</feature>
<evidence type="ECO:0000256" key="4">
    <source>
        <dbReference type="ARBA" id="ARBA00023136"/>
    </source>
</evidence>
<accession>A0A4Y8L237</accession>
<dbReference type="Proteomes" id="UP000297861">
    <property type="component" value="Unassembled WGS sequence"/>
</dbReference>
<feature type="transmembrane region" description="Helical" evidence="5">
    <location>
        <begin position="225"/>
        <end position="244"/>
    </location>
</feature>
<comment type="subcellular location">
    <subcellularLocation>
        <location evidence="1">Membrane</location>
        <topology evidence="1">Multi-pass membrane protein</topology>
    </subcellularLocation>
</comment>
<dbReference type="OrthoDB" id="9806593at2"/>
<evidence type="ECO:0000313" key="7">
    <source>
        <dbReference type="Proteomes" id="UP000297861"/>
    </source>
</evidence>
<comment type="caution">
    <text evidence="6">The sequence shown here is derived from an EMBL/GenBank/DDBJ whole genome shotgun (WGS) entry which is preliminary data.</text>
</comment>
<keyword evidence="2 5" id="KW-0812">Transmembrane</keyword>
<keyword evidence="3 5" id="KW-1133">Transmembrane helix</keyword>
<dbReference type="GO" id="GO:0005385">
    <property type="term" value="F:zinc ion transmembrane transporter activity"/>
    <property type="evidence" value="ECO:0007669"/>
    <property type="project" value="TreeGrafter"/>
</dbReference>
<feature type="transmembrane region" description="Helical" evidence="5">
    <location>
        <begin position="165"/>
        <end position="186"/>
    </location>
</feature>
<evidence type="ECO:0000313" key="6">
    <source>
        <dbReference type="EMBL" id="TFD96341.1"/>
    </source>
</evidence>
<proteinExistence type="predicted"/>